<protein>
    <submittedName>
        <fullName evidence="2">Phage tail assembly protein T</fullName>
    </submittedName>
</protein>
<name>A0A6G6SQU0_PROVU</name>
<sequence length="106" mass="11914">MLRLSHEFKRADWRRMLSEMTATELADWLHFFNETPFTLQLIDHAFSGLNFTVASVFGGSDNLSPEDFSVLLRKPAVDMDDETMMAVSEGIAGGVRYEPTNSGSHD</sequence>
<proteinExistence type="predicted"/>
<organism evidence="2 3">
    <name type="scientific">Proteus vulgaris</name>
    <dbReference type="NCBI Taxonomy" id="585"/>
    <lineage>
        <taxon>Bacteria</taxon>
        <taxon>Pseudomonadati</taxon>
        <taxon>Pseudomonadota</taxon>
        <taxon>Gammaproteobacteria</taxon>
        <taxon>Enterobacterales</taxon>
        <taxon>Morganellaceae</taxon>
        <taxon>Proteus</taxon>
    </lineage>
</organism>
<feature type="domain" description="Minor tail T" evidence="1">
    <location>
        <begin position="21"/>
        <end position="94"/>
    </location>
</feature>
<dbReference type="InterPro" id="IPR009350">
    <property type="entry name" value="Phage_tail_T"/>
</dbReference>
<dbReference type="AlphaFoldDB" id="A0A6G6SQU0"/>
<dbReference type="NCBIfam" id="TIGR01715">
    <property type="entry name" value="phage_lam_T"/>
    <property type="match status" value="1"/>
</dbReference>
<accession>A0A6G6SQU0</accession>
<dbReference type="EMBL" id="CP047344">
    <property type="protein sequence ID" value="QIF96161.1"/>
    <property type="molecule type" value="Genomic_DNA"/>
</dbReference>
<dbReference type="Proteomes" id="UP000503287">
    <property type="component" value="Chromosome"/>
</dbReference>
<keyword evidence="3" id="KW-1185">Reference proteome</keyword>
<evidence type="ECO:0000313" key="2">
    <source>
        <dbReference type="EMBL" id="QIF96161.1"/>
    </source>
</evidence>
<evidence type="ECO:0000259" key="1">
    <source>
        <dbReference type="Pfam" id="PF06223"/>
    </source>
</evidence>
<gene>
    <name evidence="2" type="ORF">GTH24_14855</name>
</gene>
<reference evidence="2 3" key="1">
    <citation type="submission" date="2020-01" db="EMBL/GenBank/DDBJ databases">
        <title>The genomic epidemiology of tigecycline resistance gene tet(X) variants in a swine farm in China.</title>
        <authorList>
            <person name="Peng K."/>
            <person name="Li R."/>
        </authorList>
    </citation>
    <scope>NUCLEOTIDE SEQUENCE [LARGE SCALE GENOMIC DNA]</scope>
    <source>
        <strain evidence="2 3">ZN3</strain>
    </source>
</reference>
<evidence type="ECO:0000313" key="3">
    <source>
        <dbReference type="Proteomes" id="UP000503287"/>
    </source>
</evidence>
<dbReference type="Pfam" id="PF06223">
    <property type="entry name" value="Phage_tail_T"/>
    <property type="match status" value="1"/>
</dbReference>